<evidence type="ECO:0000313" key="2">
    <source>
        <dbReference type="Proteomes" id="UP000789759"/>
    </source>
</evidence>
<dbReference type="EMBL" id="CAJVQA010001697">
    <property type="protein sequence ID" value="CAG8522716.1"/>
    <property type="molecule type" value="Genomic_DNA"/>
</dbReference>
<dbReference type="AlphaFoldDB" id="A0A9N9A7N1"/>
<gene>
    <name evidence="1" type="ORF">CPELLU_LOCUS3464</name>
</gene>
<protein>
    <submittedName>
        <fullName evidence="1">8946_t:CDS:1</fullName>
    </submittedName>
</protein>
<organism evidence="1 2">
    <name type="scientific">Cetraspora pellucida</name>
    <dbReference type="NCBI Taxonomy" id="1433469"/>
    <lineage>
        <taxon>Eukaryota</taxon>
        <taxon>Fungi</taxon>
        <taxon>Fungi incertae sedis</taxon>
        <taxon>Mucoromycota</taxon>
        <taxon>Glomeromycotina</taxon>
        <taxon>Glomeromycetes</taxon>
        <taxon>Diversisporales</taxon>
        <taxon>Gigasporaceae</taxon>
        <taxon>Cetraspora</taxon>
    </lineage>
</organism>
<keyword evidence="2" id="KW-1185">Reference proteome</keyword>
<comment type="caution">
    <text evidence="1">The sequence shown here is derived from an EMBL/GenBank/DDBJ whole genome shotgun (WGS) entry which is preliminary data.</text>
</comment>
<name>A0A9N9A7N1_9GLOM</name>
<evidence type="ECO:0000313" key="1">
    <source>
        <dbReference type="EMBL" id="CAG8522716.1"/>
    </source>
</evidence>
<proteinExistence type="predicted"/>
<dbReference type="Proteomes" id="UP000789759">
    <property type="component" value="Unassembled WGS sequence"/>
</dbReference>
<accession>A0A9N9A7N1</accession>
<reference evidence="1" key="1">
    <citation type="submission" date="2021-06" db="EMBL/GenBank/DDBJ databases">
        <authorList>
            <person name="Kallberg Y."/>
            <person name="Tangrot J."/>
            <person name="Rosling A."/>
        </authorList>
    </citation>
    <scope>NUCLEOTIDE SEQUENCE</scope>
    <source>
        <strain evidence="1">FL966</strain>
    </source>
</reference>
<sequence>MSKQLELKEFEGFEEHLDPNNLSLISILRFRRSKSDFTYSKLHEHALISKFLACISEIPEWSEAALSLKKNGVIGKKLDFIVETTTKLPNLACGSYGCFPVGFILSLHEVTKLFLLLFSVKQQTQNEEVIIFWFEVDNEIADLKIKRSENQFVIDRSDSNNQAHNLIEERKLALISKLGSDHSFKNNENFPILCVAYSNPDPCIFAGLTGSHH</sequence>
<dbReference type="OrthoDB" id="2427761at2759"/>